<dbReference type="SUPFAM" id="SSF47413">
    <property type="entry name" value="lambda repressor-like DNA-binding domains"/>
    <property type="match status" value="1"/>
</dbReference>
<protein>
    <submittedName>
        <fullName evidence="2">XRE family transcriptional regulator</fullName>
    </submittedName>
</protein>
<sequence length="128" mass="13987">MANTKDMKPISAFAIAFANEYKSYMKAHKVRQVAIANALQVTEAYVSERVNGKRALDTDDVDALAKLTGTTGKNLMIELARLAKEDIKVNALSGEERQRIMDAKIDGGFALAASDDPNKRIEAETPDD</sequence>
<accession>A0A4P6DZ06</accession>
<proteinExistence type="predicted"/>
<dbReference type="EMBL" id="CP035464">
    <property type="protein sequence ID" value="QAY33158.1"/>
    <property type="molecule type" value="Genomic_DNA"/>
</dbReference>
<dbReference type="InterPro" id="IPR001387">
    <property type="entry name" value="Cro/C1-type_HTH"/>
</dbReference>
<evidence type="ECO:0000259" key="1">
    <source>
        <dbReference type="PROSITE" id="PS50943"/>
    </source>
</evidence>
<dbReference type="Proteomes" id="UP000293589">
    <property type="component" value="Chromosome"/>
</dbReference>
<dbReference type="CDD" id="cd00093">
    <property type="entry name" value="HTH_XRE"/>
    <property type="match status" value="1"/>
</dbReference>
<dbReference type="InterPro" id="IPR010982">
    <property type="entry name" value="Lambda_DNA-bd_dom_sf"/>
</dbReference>
<evidence type="ECO:0000313" key="3">
    <source>
        <dbReference type="Proteomes" id="UP000293589"/>
    </source>
</evidence>
<gene>
    <name evidence="2" type="ORF">ESN35_06865</name>
</gene>
<dbReference type="SMART" id="SM00530">
    <property type="entry name" value="HTH_XRE"/>
    <property type="match status" value="1"/>
</dbReference>
<reference evidence="2 3" key="1">
    <citation type="submission" date="2019-01" db="EMBL/GenBank/DDBJ databases">
        <title>Complete genome sequence of Bifidobacterium gallinarum CACC 514.</title>
        <authorList>
            <person name="Jung M."/>
        </authorList>
    </citation>
    <scope>NUCLEOTIDE SEQUENCE [LARGE SCALE GENOMIC DNA]</scope>
    <source>
        <strain evidence="2 3">CACC 514</strain>
    </source>
</reference>
<dbReference type="PROSITE" id="PS50943">
    <property type="entry name" value="HTH_CROC1"/>
    <property type="match status" value="1"/>
</dbReference>
<name>A0A4P6DZ06_9BIFI</name>
<evidence type="ECO:0000313" key="2">
    <source>
        <dbReference type="EMBL" id="QAY33158.1"/>
    </source>
</evidence>
<dbReference type="KEGG" id="bgx:ESN35_06865"/>
<feature type="domain" description="HTH cro/C1-type" evidence="1">
    <location>
        <begin position="22"/>
        <end position="75"/>
    </location>
</feature>
<dbReference type="GO" id="GO:0003677">
    <property type="term" value="F:DNA binding"/>
    <property type="evidence" value="ECO:0007669"/>
    <property type="project" value="InterPro"/>
</dbReference>
<dbReference type="AlphaFoldDB" id="A0A4P6DZ06"/>
<dbReference type="Gene3D" id="1.10.260.40">
    <property type="entry name" value="lambda repressor-like DNA-binding domains"/>
    <property type="match status" value="1"/>
</dbReference>
<dbReference type="Pfam" id="PF01381">
    <property type="entry name" value="HTH_3"/>
    <property type="match status" value="1"/>
</dbReference>
<organism evidence="2 3">
    <name type="scientific">Bifidobacterium pullorum subsp. gallinarum</name>
    <dbReference type="NCBI Taxonomy" id="78344"/>
    <lineage>
        <taxon>Bacteria</taxon>
        <taxon>Bacillati</taxon>
        <taxon>Actinomycetota</taxon>
        <taxon>Actinomycetes</taxon>
        <taxon>Bifidobacteriales</taxon>
        <taxon>Bifidobacteriaceae</taxon>
        <taxon>Bifidobacterium</taxon>
    </lineage>
</organism>